<evidence type="ECO:0000313" key="1">
    <source>
        <dbReference type="EMBL" id="KOH46073.1"/>
    </source>
</evidence>
<dbReference type="STRING" id="1409788.NC99_10980"/>
<dbReference type="Proteomes" id="UP000036958">
    <property type="component" value="Unassembled WGS sequence"/>
</dbReference>
<reference evidence="2" key="1">
    <citation type="submission" date="2015-07" db="EMBL/GenBank/DDBJ databases">
        <title>Genome sequencing of Sunxiuqinia dokdonensis strain SK.</title>
        <authorList>
            <person name="Ahn S."/>
            <person name="Kim B.-C."/>
        </authorList>
    </citation>
    <scope>NUCLEOTIDE SEQUENCE [LARGE SCALE GENOMIC DNA]</scope>
    <source>
        <strain evidence="2">SK</strain>
    </source>
</reference>
<accession>A0A0L8VCH4</accession>
<sequence>MYDLQAFLIFVKSIHIRKYHNSGELNGESFFILPLNSPEGLNRL</sequence>
<evidence type="ECO:0000313" key="2">
    <source>
        <dbReference type="Proteomes" id="UP000036958"/>
    </source>
</evidence>
<dbReference type="EMBL" id="LGIA01000046">
    <property type="protein sequence ID" value="KOH46073.1"/>
    <property type="molecule type" value="Genomic_DNA"/>
</dbReference>
<keyword evidence="2" id="KW-1185">Reference proteome</keyword>
<dbReference type="AlphaFoldDB" id="A0A0L8VCH4"/>
<name>A0A0L8VCH4_9BACT</name>
<gene>
    <name evidence="1" type="ORF">NC99_10980</name>
</gene>
<organism evidence="1 2">
    <name type="scientific">Sunxiuqinia dokdonensis</name>
    <dbReference type="NCBI Taxonomy" id="1409788"/>
    <lineage>
        <taxon>Bacteria</taxon>
        <taxon>Pseudomonadati</taxon>
        <taxon>Bacteroidota</taxon>
        <taxon>Bacteroidia</taxon>
        <taxon>Marinilabiliales</taxon>
        <taxon>Prolixibacteraceae</taxon>
        <taxon>Sunxiuqinia</taxon>
    </lineage>
</organism>
<protein>
    <submittedName>
        <fullName evidence="1">Uncharacterized protein</fullName>
    </submittedName>
</protein>
<proteinExistence type="predicted"/>
<comment type="caution">
    <text evidence="1">The sequence shown here is derived from an EMBL/GenBank/DDBJ whole genome shotgun (WGS) entry which is preliminary data.</text>
</comment>